<dbReference type="GO" id="GO:0019464">
    <property type="term" value="P:glycine decarboxylation via glycine cleavage system"/>
    <property type="evidence" value="ECO:0007669"/>
    <property type="project" value="UniProtKB-UniRule"/>
</dbReference>
<dbReference type="GO" id="GO:0005960">
    <property type="term" value="C:glycine cleavage complex"/>
    <property type="evidence" value="ECO:0007669"/>
    <property type="project" value="InterPro"/>
</dbReference>
<keyword evidence="7" id="KW-1185">Reference proteome</keyword>
<dbReference type="OrthoDB" id="9796712at2"/>
<accession>A0A3P1SWI5</accession>
<dbReference type="Gene3D" id="2.40.50.100">
    <property type="match status" value="1"/>
</dbReference>
<dbReference type="NCBIfam" id="NF002270">
    <property type="entry name" value="PRK01202.1"/>
    <property type="match status" value="1"/>
</dbReference>
<dbReference type="InterPro" id="IPR002930">
    <property type="entry name" value="GCV_H"/>
</dbReference>
<evidence type="ECO:0000256" key="2">
    <source>
        <dbReference type="ARBA" id="ARBA00022823"/>
    </source>
</evidence>
<proteinExistence type="inferred from homology"/>
<dbReference type="SUPFAM" id="SSF51230">
    <property type="entry name" value="Single hybrid motif"/>
    <property type="match status" value="1"/>
</dbReference>
<comment type="cofactor">
    <cofactor evidence="3">
        <name>(R)-lipoate</name>
        <dbReference type="ChEBI" id="CHEBI:83088"/>
    </cofactor>
    <text evidence="3">Binds 1 lipoyl cofactor covalently.</text>
</comment>
<keyword evidence="2 3" id="KW-0450">Lipoyl</keyword>
<comment type="function">
    <text evidence="3">The glycine cleavage system catalyzes the degradation of glycine. The H protein shuttles the methylamine group of glycine from the P protein to the T protein.</text>
</comment>
<evidence type="ECO:0000256" key="4">
    <source>
        <dbReference type="PIRSR" id="PIRSR617453-50"/>
    </source>
</evidence>
<dbReference type="GO" id="GO:0009249">
    <property type="term" value="P:protein lipoylation"/>
    <property type="evidence" value="ECO:0007669"/>
    <property type="project" value="TreeGrafter"/>
</dbReference>
<dbReference type="PROSITE" id="PS00189">
    <property type="entry name" value="LIPOYL"/>
    <property type="match status" value="1"/>
</dbReference>
<dbReference type="PANTHER" id="PTHR11715:SF3">
    <property type="entry name" value="GLYCINE CLEAVAGE SYSTEM H PROTEIN-RELATED"/>
    <property type="match status" value="1"/>
</dbReference>
<evidence type="ECO:0000313" key="7">
    <source>
        <dbReference type="Proteomes" id="UP000267535"/>
    </source>
</evidence>
<dbReference type="PROSITE" id="PS50968">
    <property type="entry name" value="BIOTINYL_LIPOYL"/>
    <property type="match status" value="1"/>
</dbReference>
<comment type="caution">
    <text evidence="6">The sequence shown here is derived from an EMBL/GenBank/DDBJ whole genome shotgun (WGS) entry which is preliminary data.</text>
</comment>
<dbReference type="CDD" id="cd06848">
    <property type="entry name" value="GCS_H"/>
    <property type="match status" value="1"/>
</dbReference>
<reference evidence="6 7" key="1">
    <citation type="submission" date="2018-11" db="EMBL/GenBank/DDBJ databases">
        <title>The draft genome sequence of Amphritea balenae JAMM 1525T.</title>
        <authorList>
            <person name="Fang Z."/>
            <person name="Zhang Y."/>
            <person name="Han X."/>
        </authorList>
    </citation>
    <scope>NUCLEOTIDE SEQUENCE [LARGE SCALE GENOMIC DNA]</scope>
    <source>
        <strain evidence="6 7">JAMM 1525</strain>
    </source>
</reference>
<dbReference type="NCBIfam" id="TIGR00527">
    <property type="entry name" value="gcvH"/>
    <property type="match status" value="1"/>
</dbReference>
<dbReference type="GO" id="GO:0005829">
    <property type="term" value="C:cytosol"/>
    <property type="evidence" value="ECO:0007669"/>
    <property type="project" value="TreeGrafter"/>
</dbReference>
<dbReference type="Pfam" id="PF01597">
    <property type="entry name" value="GCV_H"/>
    <property type="match status" value="1"/>
</dbReference>
<evidence type="ECO:0000256" key="1">
    <source>
        <dbReference type="ARBA" id="ARBA00009249"/>
    </source>
</evidence>
<evidence type="ECO:0000256" key="3">
    <source>
        <dbReference type="HAMAP-Rule" id="MF_00272"/>
    </source>
</evidence>
<dbReference type="PANTHER" id="PTHR11715">
    <property type="entry name" value="GLYCINE CLEAVAGE SYSTEM H PROTEIN"/>
    <property type="match status" value="1"/>
</dbReference>
<gene>
    <name evidence="3 6" type="primary">gcvH</name>
    <name evidence="6" type="ORF">EHS89_02230</name>
</gene>
<sequence length="129" mass="13793">MSIPSNYRFAPSHEWVLDNGDGTVTMGVSDHAQELLGDVVFVELPEVGREVDAGEEFSLVESVKAASDIYAPVGGEIIAINEALEDEPETVNSEPFDGGWIVKIKLADAAELDKLLDAEAYAATIAEEA</sequence>
<dbReference type="InterPro" id="IPR003016">
    <property type="entry name" value="2-oxoA_DH_lipoyl-BS"/>
</dbReference>
<dbReference type="EMBL" id="RQXV01000001">
    <property type="protein sequence ID" value="RRD01398.1"/>
    <property type="molecule type" value="Genomic_DNA"/>
</dbReference>
<dbReference type="InterPro" id="IPR011053">
    <property type="entry name" value="Single_hybrid_motif"/>
</dbReference>
<dbReference type="HAMAP" id="MF_00272">
    <property type="entry name" value="GcvH"/>
    <property type="match status" value="1"/>
</dbReference>
<dbReference type="InterPro" id="IPR017453">
    <property type="entry name" value="GCV_H_sub"/>
</dbReference>
<feature type="domain" description="Lipoyl-binding" evidence="5">
    <location>
        <begin position="23"/>
        <end position="105"/>
    </location>
</feature>
<comment type="similarity">
    <text evidence="1 3">Belongs to the GcvH family.</text>
</comment>
<organism evidence="6 7">
    <name type="scientific">Amphritea balenae</name>
    <dbReference type="NCBI Taxonomy" id="452629"/>
    <lineage>
        <taxon>Bacteria</taxon>
        <taxon>Pseudomonadati</taxon>
        <taxon>Pseudomonadota</taxon>
        <taxon>Gammaproteobacteria</taxon>
        <taxon>Oceanospirillales</taxon>
        <taxon>Oceanospirillaceae</taxon>
        <taxon>Amphritea</taxon>
    </lineage>
</organism>
<name>A0A3P1SWI5_9GAMM</name>
<dbReference type="Proteomes" id="UP000267535">
    <property type="component" value="Unassembled WGS sequence"/>
</dbReference>
<dbReference type="InterPro" id="IPR000089">
    <property type="entry name" value="Biotin_lipoyl"/>
</dbReference>
<evidence type="ECO:0000313" key="6">
    <source>
        <dbReference type="EMBL" id="RRD01398.1"/>
    </source>
</evidence>
<dbReference type="AlphaFoldDB" id="A0A3P1SWI5"/>
<dbReference type="RefSeq" id="WP_124924471.1">
    <property type="nucleotide sequence ID" value="NZ_BMOH01000001.1"/>
</dbReference>
<protein>
    <recommendedName>
        <fullName evidence="3">Glycine cleavage system H protein</fullName>
    </recommendedName>
</protein>
<dbReference type="InterPro" id="IPR033753">
    <property type="entry name" value="GCV_H/Fam206"/>
</dbReference>
<comment type="subunit">
    <text evidence="3">The glycine cleavage system is composed of four proteins: P, T, L and H.</text>
</comment>
<feature type="modified residue" description="N6-lipoyllysine" evidence="3 4">
    <location>
        <position position="64"/>
    </location>
</feature>
<evidence type="ECO:0000259" key="5">
    <source>
        <dbReference type="PROSITE" id="PS50968"/>
    </source>
</evidence>